<dbReference type="PANTHER" id="PTHR11360:SF177">
    <property type="entry name" value="RIBOFLAVIN TRANSPORTER MCH5"/>
    <property type="match status" value="1"/>
</dbReference>
<dbReference type="InterPro" id="IPR036259">
    <property type="entry name" value="MFS_trans_sf"/>
</dbReference>
<reference evidence="5" key="1">
    <citation type="journal article" date="2021" name="Nat. Commun.">
        <title>Genetic determinants of endophytism in the Arabidopsis root mycobiome.</title>
        <authorList>
            <person name="Mesny F."/>
            <person name="Miyauchi S."/>
            <person name="Thiergart T."/>
            <person name="Pickel B."/>
            <person name="Atanasova L."/>
            <person name="Karlsson M."/>
            <person name="Huettel B."/>
            <person name="Barry K.W."/>
            <person name="Haridas S."/>
            <person name="Chen C."/>
            <person name="Bauer D."/>
            <person name="Andreopoulos W."/>
            <person name="Pangilinan J."/>
            <person name="LaButti K."/>
            <person name="Riley R."/>
            <person name="Lipzen A."/>
            <person name="Clum A."/>
            <person name="Drula E."/>
            <person name="Henrissat B."/>
            <person name="Kohler A."/>
            <person name="Grigoriev I.V."/>
            <person name="Martin F.M."/>
            <person name="Hacquard S."/>
        </authorList>
    </citation>
    <scope>NUCLEOTIDE SEQUENCE</scope>
    <source>
        <strain evidence="5">MPI-CAGE-AT-0023</strain>
    </source>
</reference>
<feature type="transmembrane region" description="Helical" evidence="4">
    <location>
        <begin position="34"/>
        <end position="61"/>
    </location>
</feature>
<keyword evidence="6" id="KW-1185">Reference proteome</keyword>
<feature type="transmembrane region" description="Helical" evidence="4">
    <location>
        <begin position="102"/>
        <end position="121"/>
    </location>
</feature>
<evidence type="ECO:0000256" key="1">
    <source>
        <dbReference type="ARBA" id="ARBA00004141"/>
    </source>
</evidence>
<dbReference type="AlphaFoldDB" id="A0A9P9KUP9"/>
<comment type="similarity">
    <text evidence="2">Belongs to the major facilitator superfamily. Monocarboxylate porter (TC 2.A.1.13) family.</text>
</comment>
<accession>A0A9P9KUP9</accession>
<keyword evidence="4" id="KW-0812">Transmembrane</keyword>
<evidence type="ECO:0000256" key="4">
    <source>
        <dbReference type="SAM" id="Phobius"/>
    </source>
</evidence>
<dbReference type="InterPro" id="IPR011701">
    <property type="entry name" value="MFS"/>
</dbReference>
<feature type="transmembrane region" description="Helical" evidence="4">
    <location>
        <begin position="128"/>
        <end position="147"/>
    </location>
</feature>
<sequence length="261" mass="29033">MSKQLDKRHFWGAFLPDRDSKQPLYPNDQGVRPWLVVLGSFCVLGATFGYVNTFGVFLAYYKNHQLASSSISAINWIGSIQLFCMYFFAPLVAIFFTQGICQGVGLGLIFLPSQAIISHWFQKRRSLALGLSALGSSIGGVIFPVIMRRLLTSSTFETTVQVIGACTTICLIVANITLVTNQPPAEWHQVHMMDHEAIKLRPFVLFTIGSTLVMWGLYVPIFYLEAFAQSYHLSSDISYYSLSILNGASLFGRLIPNLLGD</sequence>
<evidence type="ECO:0000256" key="3">
    <source>
        <dbReference type="ARBA" id="ARBA00023180"/>
    </source>
</evidence>
<feature type="transmembrane region" description="Helical" evidence="4">
    <location>
        <begin position="237"/>
        <end position="255"/>
    </location>
</feature>
<evidence type="ECO:0000313" key="6">
    <source>
        <dbReference type="Proteomes" id="UP000720189"/>
    </source>
</evidence>
<evidence type="ECO:0000256" key="2">
    <source>
        <dbReference type="ARBA" id="ARBA00006727"/>
    </source>
</evidence>
<dbReference type="InterPro" id="IPR050327">
    <property type="entry name" value="Proton-linked_MCT"/>
</dbReference>
<feature type="transmembrane region" description="Helical" evidence="4">
    <location>
        <begin position="73"/>
        <end position="96"/>
    </location>
</feature>
<dbReference type="Gene3D" id="1.20.1250.20">
    <property type="entry name" value="MFS general substrate transporter like domains"/>
    <property type="match status" value="1"/>
</dbReference>
<feature type="transmembrane region" description="Helical" evidence="4">
    <location>
        <begin position="159"/>
        <end position="179"/>
    </location>
</feature>
<keyword evidence="4" id="KW-0472">Membrane</keyword>
<comment type="subcellular location">
    <subcellularLocation>
        <location evidence="1">Membrane</location>
        <topology evidence="1">Multi-pass membrane protein</topology>
    </subcellularLocation>
</comment>
<dbReference type="Pfam" id="PF07690">
    <property type="entry name" value="MFS_1"/>
    <property type="match status" value="1"/>
</dbReference>
<dbReference type="RefSeq" id="XP_046055808.1">
    <property type="nucleotide sequence ID" value="XM_046189243.1"/>
</dbReference>
<name>A0A9P9KUP9_FUSRE</name>
<dbReference type="PANTHER" id="PTHR11360">
    <property type="entry name" value="MONOCARBOXYLATE TRANSPORTER"/>
    <property type="match status" value="1"/>
</dbReference>
<dbReference type="Proteomes" id="UP000720189">
    <property type="component" value="Unassembled WGS sequence"/>
</dbReference>
<dbReference type="GO" id="GO:0022857">
    <property type="term" value="F:transmembrane transporter activity"/>
    <property type="evidence" value="ECO:0007669"/>
    <property type="project" value="InterPro"/>
</dbReference>
<organism evidence="5 6">
    <name type="scientific">Fusarium redolens</name>
    <dbReference type="NCBI Taxonomy" id="48865"/>
    <lineage>
        <taxon>Eukaryota</taxon>
        <taxon>Fungi</taxon>
        <taxon>Dikarya</taxon>
        <taxon>Ascomycota</taxon>
        <taxon>Pezizomycotina</taxon>
        <taxon>Sordariomycetes</taxon>
        <taxon>Hypocreomycetidae</taxon>
        <taxon>Hypocreales</taxon>
        <taxon>Nectriaceae</taxon>
        <taxon>Fusarium</taxon>
        <taxon>Fusarium redolens species complex</taxon>
    </lineage>
</organism>
<keyword evidence="4" id="KW-1133">Transmembrane helix</keyword>
<dbReference type="SUPFAM" id="SSF103473">
    <property type="entry name" value="MFS general substrate transporter"/>
    <property type="match status" value="1"/>
</dbReference>
<dbReference type="EMBL" id="JAGMUX010000001">
    <property type="protein sequence ID" value="KAH7269040.1"/>
    <property type="molecule type" value="Genomic_DNA"/>
</dbReference>
<gene>
    <name evidence="5" type="ORF">BKA55DRAFT_531710</name>
</gene>
<comment type="caution">
    <text evidence="5">The sequence shown here is derived from an EMBL/GenBank/DDBJ whole genome shotgun (WGS) entry which is preliminary data.</text>
</comment>
<feature type="transmembrane region" description="Helical" evidence="4">
    <location>
        <begin position="200"/>
        <end position="217"/>
    </location>
</feature>
<dbReference type="GO" id="GO:0016020">
    <property type="term" value="C:membrane"/>
    <property type="evidence" value="ECO:0007669"/>
    <property type="project" value="UniProtKB-SubCell"/>
</dbReference>
<evidence type="ECO:0000313" key="5">
    <source>
        <dbReference type="EMBL" id="KAH7269040.1"/>
    </source>
</evidence>
<protein>
    <submittedName>
        <fullName evidence="5">Major facilitator superfamily domain-containing protein</fullName>
    </submittedName>
</protein>
<keyword evidence="3" id="KW-0325">Glycoprotein</keyword>
<proteinExistence type="inferred from homology"/>
<dbReference type="GeneID" id="70219197"/>
<dbReference type="OrthoDB" id="6509908at2759"/>